<accession>Q0S118</accession>
<dbReference type="AlphaFoldDB" id="Q0S118"/>
<name>Q0S118_RHOJR</name>
<dbReference type="HOGENOM" id="CLU_1365323_0_0_11"/>
<proteinExistence type="predicted"/>
<dbReference type="KEGG" id="rha:RHA1_ro07002"/>
<gene>
    <name evidence="1" type="ordered locus">RHA1_ro07002</name>
</gene>
<organism evidence="1 2">
    <name type="scientific">Rhodococcus jostii (strain RHA1)</name>
    <dbReference type="NCBI Taxonomy" id="101510"/>
    <lineage>
        <taxon>Bacteria</taxon>
        <taxon>Bacillati</taxon>
        <taxon>Actinomycetota</taxon>
        <taxon>Actinomycetes</taxon>
        <taxon>Mycobacteriales</taxon>
        <taxon>Nocardiaceae</taxon>
        <taxon>Rhodococcus</taxon>
    </lineage>
</organism>
<reference evidence="2" key="1">
    <citation type="journal article" date="2006" name="Proc. Natl. Acad. Sci. U.S.A.">
        <title>The complete genome of Rhodococcus sp. RHA1 provides insights into a catabolic powerhouse.</title>
        <authorList>
            <person name="McLeod M.P."/>
            <person name="Warren R.L."/>
            <person name="Hsiao W.W.L."/>
            <person name="Araki N."/>
            <person name="Myhre M."/>
            <person name="Fernandes C."/>
            <person name="Miyazawa D."/>
            <person name="Wong W."/>
            <person name="Lillquist A.L."/>
            <person name="Wang D."/>
            <person name="Dosanjh M."/>
            <person name="Hara H."/>
            <person name="Petrescu A."/>
            <person name="Morin R.D."/>
            <person name="Yang G."/>
            <person name="Stott J.M."/>
            <person name="Schein J.E."/>
            <person name="Shin H."/>
            <person name="Smailus D."/>
            <person name="Siddiqui A.S."/>
            <person name="Marra M.A."/>
            <person name="Jones S.J.M."/>
            <person name="Holt R."/>
            <person name="Brinkman F.S.L."/>
            <person name="Miyauchi K."/>
            <person name="Fukuda M."/>
            <person name="Davies J.E."/>
            <person name="Mohn W.W."/>
            <person name="Eltis L.D."/>
        </authorList>
    </citation>
    <scope>NUCLEOTIDE SEQUENCE [LARGE SCALE GENOMIC DNA]</scope>
    <source>
        <strain evidence="2">RHA1</strain>
    </source>
</reference>
<evidence type="ECO:0000313" key="2">
    <source>
        <dbReference type="Proteomes" id="UP000008710"/>
    </source>
</evidence>
<evidence type="ECO:0000313" key="1">
    <source>
        <dbReference type="EMBL" id="ABG98768.1"/>
    </source>
</evidence>
<dbReference type="EMBL" id="CP000431">
    <property type="protein sequence ID" value="ABG98768.1"/>
    <property type="molecule type" value="Genomic_DNA"/>
</dbReference>
<protein>
    <submittedName>
        <fullName evidence="1">Uncharacterized protein</fullName>
    </submittedName>
</protein>
<dbReference type="Proteomes" id="UP000008710">
    <property type="component" value="Chromosome"/>
</dbReference>
<sequence>MLLVSRAEESAVPLQGGSVRVAEASPLPAGEAVSHGGTALPQQCAWDGAESSSNRTAAALSHSISTQFYASRAGALLSKSTGITVSSNRSKGIRASRHWRRPSACVAVTTPMTCDGKRRFVRTVSISVPHNRTGAGVSGFADMPPRIGTRAGGWWVVQSSGRDNLLSGTAREIGTPHHREQKLVGAARPGWTTRDLGMPR</sequence>